<proteinExistence type="predicted"/>
<protein>
    <submittedName>
        <fullName evidence="1">Uncharacterized protein</fullName>
    </submittedName>
</protein>
<dbReference type="AlphaFoldDB" id="A0A6L3YDT2"/>
<evidence type="ECO:0000313" key="1">
    <source>
        <dbReference type="EMBL" id="KAB2680032.1"/>
    </source>
</evidence>
<name>A0A6L3YDT2_9HYPH</name>
<dbReference type="EMBL" id="WBVX01000029">
    <property type="protein sequence ID" value="KAB2680032.1"/>
    <property type="molecule type" value="Genomic_DNA"/>
</dbReference>
<dbReference type="Proteomes" id="UP000481643">
    <property type="component" value="Unassembled WGS sequence"/>
</dbReference>
<organism evidence="1 2">
    <name type="scientific">Brucella tritici</name>
    <dbReference type="NCBI Taxonomy" id="94626"/>
    <lineage>
        <taxon>Bacteria</taxon>
        <taxon>Pseudomonadati</taxon>
        <taxon>Pseudomonadota</taxon>
        <taxon>Alphaproteobacteria</taxon>
        <taxon>Hyphomicrobiales</taxon>
        <taxon>Brucellaceae</taxon>
        <taxon>Brucella/Ochrobactrum group</taxon>
        <taxon>Brucella</taxon>
    </lineage>
</organism>
<reference evidence="1 2" key="1">
    <citation type="submission" date="2019-09" db="EMBL/GenBank/DDBJ databases">
        <title>Taxonomic organization of the family Brucellaceae based on a phylogenomic approach.</title>
        <authorList>
            <person name="Leclercq S."/>
            <person name="Cloeckaert A."/>
            <person name="Zygmunt M.S."/>
        </authorList>
    </citation>
    <scope>NUCLEOTIDE SEQUENCE [LARGE SCALE GENOMIC DNA]</scope>
    <source>
        <strain evidence="1 2">WS1830</strain>
    </source>
</reference>
<sequence length="238" mass="26516">MPALHIDTKAISTINDRIRPHVGIIHAGETYWPRRILKMPHATVLPSLNGLARLIAADGNFLEDIHLGERYSREVGFFGTAHMKARIIDAIGLLSLRETGIINVTGFSPDFHLDGGLLGVFRLLEHVWNDPLSITTLGAEREGEITNDRIDTLYQAINNARTDIADLSVANITLLLDYANDYRNTALDYLSYILQKSDREIWCSLGDLIGIETGTHNLTLVVDGGILRQRPQLVFEAH</sequence>
<comment type="caution">
    <text evidence="1">The sequence shown here is derived from an EMBL/GenBank/DDBJ whole genome shotgun (WGS) entry which is preliminary data.</text>
</comment>
<gene>
    <name evidence="1" type="ORF">F9L08_21785</name>
</gene>
<dbReference type="RefSeq" id="WP_151652926.1">
    <property type="nucleotide sequence ID" value="NZ_WBVX01000029.1"/>
</dbReference>
<evidence type="ECO:0000313" key="2">
    <source>
        <dbReference type="Proteomes" id="UP000481643"/>
    </source>
</evidence>
<accession>A0A6L3YDT2</accession>